<comment type="caution">
    <text evidence="2">The sequence shown here is derived from an EMBL/GenBank/DDBJ whole genome shotgun (WGS) entry which is preliminary data.</text>
</comment>
<protein>
    <submittedName>
        <fullName evidence="2">TnpA family transposase</fullName>
    </submittedName>
</protein>
<dbReference type="Proteomes" id="UP000549009">
    <property type="component" value="Unassembled WGS sequence"/>
</dbReference>
<dbReference type="InterPro" id="IPR002513">
    <property type="entry name" value="Tn3_Tnp_DDE_dom"/>
</dbReference>
<gene>
    <name evidence="2" type="ORF">FHS40_009162</name>
</gene>
<organism evidence="2 3">
    <name type="scientific">Streptomyces spectabilis</name>
    <dbReference type="NCBI Taxonomy" id="68270"/>
    <lineage>
        <taxon>Bacteria</taxon>
        <taxon>Bacillati</taxon>
        <taxon>Actinomycetota</taxon>
        <taxon>Actinomycetes</taxon>
        <taxon>Kitasatosporales</taxon>
        <taxon>Streptomycetaceae</taxon>
        <taxon>Streptomyces</taxon>
    </lineage>
</organism>
<reference evidence="2 3" key="1">
    <citation type="submission" date="2020-08" db="EMBL/GenBank/DDBJ databases">
        <title>Genomic Encyclopedia of Type Strains, Phase III (KMG-III): the genomes of soil and plant-associated and newly described type strains.</title>
        <authorList>
            <person name="Whitman W."/>
        </authorList>
    </citation>
    <scope>NUCLEOTIDE SEQUENCE [LARGE SCALE GENOMIC DNA]</scope>
    <source>
        <strain evidence="2 3">CECT 3146</strain>
    </source>
</reference>
<evidence type="ECO:0000313" key="2">
    <source>
        <dbReference type="EMBL" id="MBB5110032.1"/>
    </source>
</evidence>
<accession>A0A7W8B723</accession>
<sequence>MPGTLLYRADPTADYGPLNPLTTGRIRKRTITENWDDLLRLAGSLREGTARVSQILPVLAGQGRPSPLSRAVMQIGRLDRSAFLARYYHSELFRRKINTQLNRQESRHELARRIFYGQKVELRQKCKEGQEDQLSALRLVLNACVLWNSVYLQEAVNQLRVEGHHVSDADLARLSPLGHDHIRMVGRYHFRLSP</sequence>
<feature type="domain" description="Tn3 transposase DDE" evidence="1">
    <location>
        <begin position="6"/>
        <end position="188"/>
    </location>
</feature>
<dbReference type="Pfam" id="PF01526">
    <property type="entry name" value="DDE_Tnp_Tn3"/>
    <property type="match status" value="1"/>
</dbReference>
<proteinExistence type="predicted"/>
<dbReference type="EMBL" id="JACHJD010000058">
    <property type="protein sequence ID" value="MBB5110032.1"/>
    <property type="molecule type" value="Genomic_DNA"/>
</dbReference>
<keyword evidence="3" id="KW-1185">Reference proteome</keyword>
<dbReference type="GO" id="GO:0006313">
    <property type="term" value="P:DNA transposition"/>
    <property type="evidence" value="ECO:0007669"/>
    <property type="project" value="InterPro"/>
</dbReference>
<dbReference type="AlphaFoldDB" id="A0A7W8B723"/>
<feature type="non-terminal residue" evidence="2">
    <location>
        <position position="194"/>
    </location>
</feature>
<evidence type="ECO:0000259" key="1">
    <source>
        <dbReference type="Pfam" id="PF01526"/>
    </source>
</evidence>
<dbReference type="GO" id="GO:0004803">
    <property type="term" value="F:transposase activity"/>
    <property type="evidence" value="ECO:0007669"/>
    <property type="project" value="InterPro"/>
</dbReference>
<name>A0A7W8B723_STRST</name>
<evidence type="ECO:0000313" key="3">
    <source>
        <dbReference type="Proteomes" id="UP000549009"/>
    </source>
</evidence>